<dbReference type="GO" id="GO:0140664">
    <property type="term" value="F:ATP-dependent DNA damage sensor activity"/>
    <property type="evidence" value="ECO:0007669"/>
    <property type="project" value="InterPro"/>
</dbReference>
<dbReference type="InterPro" id="IPR016151">
    <property type="entry name" value="DNA_mismatch_repair_MutS_N"/>
</dbReference>
<evidence type="ECO:0000313" key="8">
    <source>
        <dbReference type="EMBL" id="AIE96988.1"/>
    </source>
</evidence>
<dbReference type="InterPro" id="IPR007695">
    <property type="entry name" value="DNA_mismatch_repair_MutS-lik_N"/>
</dbReference>
<dbReference type="SUPFAM" id="SSF52540">
    <property type="entry name" value="P-loop containing nucleoside triphosphate hydrolases"/>
    <property type="match status" value="1"/>
</dbReference>
<dbReference type="GO" id="GO:0006298">
    <property type="term" value="P:mismatch repair"/>
    <property type="evidence" value="ECO:0007669"/>
    <property type="project" value="InterPro"/>
</dbReference>
<dbReference type="PANTHER" id="PTHR11361:SF148">
    <property type="entry name" value="DNA MISMATCH REPAIR PROTEIN MSH6"/>
    <property type="match status" value="1"/>
</dbReference>
<dbReference type="GO" id="GO:0005524">
    <property type="term" value="F:ATP binding"/>
    <property type="evidence" value="ECO:0007669"/>
    <property type="project" value="UniProtKB-KW"/>
</dbReference>
<comment type="similarity">
    <text evidence="1">Belongs to the DNA mismatch repair MutS family.</text>
</comment>
<dbReference type="InterPro" id="IPR027417">
    <property type="entry name" value="P-loop_NTPase"/>
</dbReference>
<dbReference type="InterPro" id="IPR017261">
    <property type="entry name" value="DNA_mismatch_repair_MutS/MSH"/>
</dbReference>
<proteinExistence type="inferred from homology"/>
<evidence type="ECO:0000256" key="1">
    <source>
        <dbReference type="ARBA" id="ARBA00006271"/>
    </source>
</evidence>
<dbReference type="PIRSF" id="PIRSF037677">
    <property type="entry name" value="DNA_mis_repair_Msh6"/>
    <property type="match status" value="1"/>
</dbReference>
<dbReference type="Pfam" id="PF01624">
    <property type="entry name" value="MutS_I"/>
    <property type="match status" value="1"/>
</dbReference>
<organism evidence="8">
    <name type="scientific">uncultured marine group II/III euryarchaeote AD1000_88_G11</name>
    <dbReference type="NCBI Taxonomy" id="1457822"/>
    <lineage>
        <taxon>Archaea</taxon>
        <taxon>Methanobacteriati</taxon>
        <taxon>Methanobacteriota</taxon>
        <taxon>environmental samples</taxon>
    </lineage>
</organism>
<dbReference type="SUPFAM" id="SSF53150">
    <property type="entry name" value="DNA repair protein MutS, domain II"/>
    <property type="match status" value="1"/>
</dbReference>
<dbReference type="InterPro" id="IPR045076">
    <property type="entry name" value="MutS"/>
</dbReference>
<dbReference type="InterPro" id="IPR036678">
    <property type="entry name" value="MutS_con_dom_sf"/>
</dbReference>
<evidence type="ECO:0000256" key="2">
    <source>
        <dbReference type="ARBA" id="ARBA00022741"/>
    </source>
</evidence>
<dbReference type="Gene3D" id="3.40.50.300">
    <property type="entry name" value="P-loop containing nucleotide triphosphate hydrolases"/>
    <property type="match status" value="1"/>
</dbReference>
<dbReference type="InterPro" id="IPR000432">
    <property type="entry name" value="DNA_mismatch_repair_MutS_C"/>
</dbReference>
<evidence type="ECO:0000256" key="3">
    <source>
        <dbReference type="ARBA" id="ARBA00022763"/>
    </source>
</evidence>
<keyword evidence="4" id="KW-0067">ATP-binding</keyword>
<evidence type="ECO:0000259" key="7">
    <source>
        <dbReference type="SMART" id="SM00534"/>
    </source>
</evidence>
<dbReference type="Gene3D" id="3.40.1170.10">
    <property type="entry name" value="DNA repair protein MutS, domain I"/>
    <property type="match status" value="1"/>
</dbReference>
<feature type="domain" description="DNA mismatch repair protein MutS core" evidence="6">
    <location>
        <begin position="321"/>
        <end position="667"/>
    </location>
</feature>
<evidence type="ECO:0000259" key="6">
    <source>
        <dbReference type="SMART" id="SM00533"/>
    </source>
</evidence>
<gene>
    <name evidence="8" type="primary">mutS</name>
</gene>
<dbReference type="InterPro" id="IPR007696">
    <property type="entry name" value="DNA_mismatch_repair_MutS_core"/>
</dbReference>
<name>A0A075G081_9EURY</name>
<protein>
    <submittedName>
        <fullName evidence="8">DNA mismatch repair protein (MutS)</fullName>
    </submittedName>
</protein>
<dbReference type="InterPro" id="IPR003615">
    <property type="entry name" value="HNH_nuc"/>
</dbReference>
<keyword evidence="2" id="KW-0547">Nucleotide-binding</keyword>
<evidence type="ECO:0000256" key="5">
    <source>
        <dbReference type="ARBA" id="ARBA00023125"/>
    </source>
</evidence>
<accession>A0A075G081</accession>
<dbReference type="InterPro" id="IPR036187">
    <property type="entry name" value="DNA_mismatch_repair_MutS_sf"/>
</dbReference>
<evidence type="ECO:0000256" key="4">
    <source>
        <dbReference type="ARBA" id="ARBA00022840"/>
    </source>
</evidence>
<keyword evidence="5" id="KW-0238">DNA-binding</keyword>
<dbReference type="SUPFAM" id="SSF48334">
    <property type="entry name" value="DNA repair protein MutS, domain III"/>
    <property type="match status" value="1"/>
</dbReference>
<dbReference type="GO" id="GO:0030983">
    <property type="term" value="F:mismatched DNA binding"/>
    <property type="evidence" value="ECO:0007669"/>
    <property type="project" value="InterPro"/>
</dbReference>
<keyword evidence="3" id="KW-0227">DNA damage</keyword>
<dbReference type="Gene3D" id="1.10.1420.10">
    <property type="match status" value="2"/>
</dbReference>
<dbReference type="CDD" id="cd00085">
    <property type="entry name" value="HNHc"/>
    <property type="match status" value="1"/>
</dbReference>
<dbReference type="SUPFAM" id="SSF55271">
    <property type="entry name" value="DNA repair protein MutS, domain I"/>
    <property type="match status" value="1"/>
</dbReference>
<dbReference type="SMART" id="SM00533">
    <property type="entry name" value="MUTSd"/>
    <property type="match status" value="1"/>
</dbReference>
<dbReference type="SMART" id="SM00534">
    <property type="entry name" value="MUTSac"/>
    <property type="match status" value="1"/>
</dbReference>
<sequence length="968" mass="112342">MTLIKDYLKITEANQKKYGEKTILYMQVGAFFEVYGLLNGNTKEVTGSKIKEFSKIGELNICQKKICVGKKNVLMAGFRDYQLEKYVKKLNDMGYTIVVYTQDMQAKNTTRSLQGVYSPGTYFNTDSRAMTNNIMCIKLQKKGATLLHKDPSIICGLASLDIMTGTSVIFEFEKKFFHYPTTYDEIERFASIYVPHELIIIYSEFTKEEVEDIIQFSNLAPKLIHYIPNEDAKYCEEQVYQTDLLKRFYSPNDWDFFYDTLQFSNYPFAVQAFCYLLNFVEGHNPALINNIEEPRVENMYNHLILANHSLKQLNIIGSGKTRTSSVLSFLNRCITPMGKRNFRHLLLNPTTDIEYLNRMYENTKYVWNNYSKFEFIRSDFNEFQDIEKLYRKIILNKVCPSELVHLHNSMKLLIQIEKELSKDSKMKSILHKFDKVKGAAQEIKKFLNTNLNLKKAIQINLLSFDINIFKRGIYETLDKIDHESKDSFDRMYCVQNWLSSLLEAKERKRSKTLVKIHTTEKSGYSLILTKRRSKILKDILAKYETIELKYNDKVMDFSPHKIYYTPSLASNVKIESNELNNIYRSISINKIKLKEEIERKYREFIFSFRKYQESLELIVEYVSFLDVLVTKAYTAKKFNYCCPKIDLGAKKSFLMAQDMRHCLIEHIQQNEVYVPNDVSLGLNPDGILLYGTNAVGKSSLIRSMGICVILAQAGMFVPCSEFVYKPYHQIFTRILGNDDIFKGLSTFAVEMSELRTILNNATEESLILGDELCSGTETISAISIFAAALKMLSSNRSSFIFATHFHEIADMKEIEEIDSLKMMHMEVKYDRANDILIYNRKIKDGPGESMYGLEVCKSLDLPSDFLNLAYRIRGSDSSFDRNKSIYNSKKLRGICELCQRNDGIDIHHLEYQIDANEDGFIGNIYKNHVGNLINICKECHNNIHKKDMHLRKVKTSKGMQLMPTVFLK</sequence>
<dbReference type="EMBL" id="KF900494">
    <property type="protein sequence ID" value="AIE96988.1"/>
    <property type="molecule type" value="Genomic_DNA"/>
</dbReference>
<dbReference type="Pfam" id="PF00488">
    <property type="entry name" value="MutS_V"/>
    <property type="match status" value="1"/>
</dbReference>
<dbReference type="PANTHER" id="PTHR11361">
    <property type="entry name" value="DNA MISMATCH REPAIR PROTEIN MUTS FAMILY MEMBER"/>
    <property type="match status" value="1"/>
</dbReference>
<reference evidence="8" key="1">
    <citation type="journal article" date="2014" name="Genome Biol. Evol.">
        <title>Pangenome evidence for extensive interdomain horizontal transfer affecting lineage core and shell genes in uncultured planktonic thaumarchaeota and euryarchaeota.</title>
        <authorList>
            <person name="Deschamps P."/>
            <person name="Zivanovic Y."/>
            <person name="Moreira D."/>
            <person name="Rodriguez-Valera F."/>
            <person name="Lopez-Garcia P."/>
        </authorList>
    </citation>
    <scope>NUCLEOTIDE SEQUENCE</scope>
</reference>
<feature type="domain" description="DNA mismatch repair proteins mutS family" evidence="7">
    <location>
        <begin position="684"/>
        <end position="874"/>
    </location>
</feature>
<dbReference type="Pfam" id="PF05192">
    <property type="entry name" value="MutS_III"/>
    <property type="match status" value="1"/>
</dbReference>
<dbReference type="AlphaFoldDB" id="A0A075G081"/>